<keyword evidence="1 2" id="KW-0193">Cuticle</keyword>
<dbReference type="GO" id="GO:0042302">
    <property type="term" value="F:structural constituent of cuticle"/>
    <property type="evidence" value="ECO:0007669"/>
    <property type="project" value="UniProtKB-UniRule"/>
</dbReference>
<organism evidence="4">
    <name type="scientific">Daphnia magna</name>
    <dbReference type="NCBI Taxonomy" id="35525"/>
    <lineage>
        <taxon>Eukaryota</taxon>
        <taxon>Metazoa</taxon>
        <taxon>Ecdysozoa</taxon>
        <taxon>Arthropoda</taxon>
        <taxon>Crustacea</taxon>
        <taxon>Branchiopoda</taxon>
        <taxon>Diplostraca</taxon>
        <taxon>Cladocera</taxon>
        <taxon>Anomopoda</taxon>
        <taxon>Daphniidae</taxon>
        <taxon>Daphnia</taxon>
    </lineage>
</organism>
<dbReference type="AlphaFoldDB" id="A0A0P4ZUM5"/>
<dbReference type="InterPro" id="IPR051217">
    <property type="entry name" value="Insect_Cuticle_Struc_Prot"/>
</dbReference>
<dbReference type="PANTHER" id="PTHR12236:SF79">
    <property type="entry name" value="CUTICULAR PROTEIN 50CB-RELATED"/>
    <property type="match status" value="1"/>
</dbReference>
<dbReference type="GO" id="GO:0005615">
    <property type="term" value="C:extracellular space"/>
    <property type="evidence" value="ECO:0007669"/>
    <property type="project" value="TreeGrafter"/>
</dbReference>
<dbReference type="GO" id="GO:0031012">
    <property type="term" value="C:extracellular matrix"/>
    <property type="evidence" value="ECO:0007669"/>
    <property type="project" value="TreeGrafter"/>
</dbReference>
<dbReference type="EMBL" id="GDIP01219144">
    <property type="protein sequence ID" value="JAJ04258.1"/>
    <property type="molecule type" value="Transcribed_RNA"/>
</dbReference>
<dbReference type="PROSITE" id="PS51155">
    <property type="entry name" value="CHIT_BIND_RR_2"/>
    <property type="match status" value="1"/>
</dbReference>
<accession>A0A0P4ZUM5</accession>
<reference evidence="4" key="2">
    <citation type="submission" date="2015-10" db="EMBL/GenBank/DDBJ databases">
        <authorList>
            <person name="Gilbert D.G."/>
        </authorList>
    </citation>
    <scope>NUCLEOTIDE SEQUENCE</scope>
</reference>
<evidence type="ECO:0000313" key="4">
    <source>
        <dbReference type="EMBL" id="JAJ15751.1"/>
    </source>
</evidence>
<dbReference type="Pfam" id="PF00379">
    <property type="entry name" value="Chitin_bind_4"/>
    <property type="match status" value="1"/>
</dbReference>
<dbReference type="EMBL" id="GDIP01207651">
    <property type="protein sequence ID" value="JAJ15751.1"/>
    <property type="molecule type" value="Transcribed_RNA"/>
</dbReference>
<dbReference type="OrthoDB" id="6382835at2759"/>
<dbReference type="InterPro" id="IPR031311">
    <property type="entry name" value="CHIT_BIND_RR_consensus"/>
</dbReference>
<sequence>MIKTFMFVFSCTKTSKTNMKVFIIVALMAVVSAQGPYKPSSNSVAPYKSEYPSYKPGYPAPAYKPAYPTPSYKPDFPAPKPEYPAPSYKSEYPSPAYKPAYPSKSYDYPPMPYKFEWAVKDDYTYNDYAHEETSDDKGQVTGSYRTLLPDGRTQVVNYKADDYTGYIADVKYEGEAKYPTEYKPAYKPAYPEPAYKPAYSEQGYKPAYPQPAYPAPAYKPAYPTAKYPAYPAPIYPARY</sequence>
<dbReference type="PROSITE" id="PS00233">
    <property type="entry name" value="CHIT_BIND_RR_1"/>
    <property type="match status" value="1"/>
</dbReference>
<feature type="signal peptide" evidence="3">
    <location>
        <begin position="1"/>
        <end position="33"/>
    </location>
</feature>
<evidence type="ECO:0000256" key="2">
    <source>
        <dbReference type="PROSITE-ProRule" id="PRU00497"/>
    </source>
</evidence>
<dbReference type="InterPro" id="IPR000618">
    <property type="entry name" value="Insect_cuticle"/>
</dbReference>
<feature type="chain" id="PRO_5013461790" evidence="3">
    <location>
        <begin position="34"/>
        <end position="239"/>
    </location>
</feature>
<evidence type="ECO:0000256" key="3">
    <source>
        <dbReference type="SAM" id="SignalP"/>
    </source>
</evidence>
<evidence type="ECO:0000256" key="1">
    <source>
        <dbReference type="ARBA" id="ARBA00022460"/>
    </source>
</evidence>
<protein>
    <submittedName>
        <fullName evidence="4">Cuticle protein</fullName>
    </submittedName>
</protein>
<name>A0A0P4ZUM5_9CRUS</name>
<reference evidence="4" key="1">
    <citation type="submission" date="2015-10" db="EMBL/GenBank/DDBJ databases">
        <title>Daphnia magna gene sets from two clonal populations assembled and annotated with EvidentialGene.</title>
        <authorList>
            <person name="Gilbert D."/>
            <person name="Podicheti R."/>
            <person name="Orsini L."/>
            <person name="Colbourne J."/>
            <person name="Pfrender M."/>
        </authorList>
    </citation>
    <scope>NUCLEOTIDE SEQUENCE</scope>
</reference>
<keyword evidence="3" id="KW-0732">Signal</keyword>
<proteinExistence type="predicted"/>
<dbReference type="PANTHER" id="PTHR12236">
    <property type="entry name" value="STRUCTURAL CONTITUENT OF CUTICLE"/>
    <property type="match status" value="1"/>
</dbReference>